<keyword evidence="2" id="KW-1185">Reference proteome</keyword>
<name>A0ACB8A8D1_9AGAM</name>
<sequence length="150" mass="16969">MPPSPPLHSTYDEHMASMFPDHQPTSPEHLMHMPYALGATDDTLHEHLAAQNTHWDGNSRCVQLPLYFYNPVHGGELIMRGLLSYYDTPQFKPAPDDPSVLYYPVPSSALAIRIWARSSGPRKTRFASRFQGGGRGAACERWQEKKKCDM</sequence>
<reference evidence="1" key="1">
    <citation type="journal article" date="2021" name="New Phytol.">
        <title>Evolutionary innovations through gain and loss of genes in the ectomycorrhizal Boletales.</title>
        <authorList>
            <person name="Wu G."/>
            <person name="Miyauchi S."/>
            <person name="Morin E."/>
            <person name="Kuo A."/>
            <person name="Drula E."/>
            <person name="Varga T."/>
            <person name="Kohler A."/>
            <person name="Feng B."/>
            <person name="Cao Y."/>
            <person name="Lipzen A."/>
            <person name="Daum C."/>
            <person name="Hundley H."/>
            <person name="Pangilinan J."/>
            <person name="Johnson J."/>
            <person name="Barry K."/>
            <person name="LaButti K."/>
            <person name="Ng V."/>
            <person name="Ahrendt S."/>
            <person name="Min B."/>
            <person name="Choi I.G."/>
            <person name="Park H."/>
            <person name="Plett J.M."/>
            <person name="Magnuson J."/>
            <person name="Spatafora J.W."/>
            <person name="Nagy L.G."/>
            <person name="Henrissat B."/>
            <person name="Grigoriev I.V."/>
            <person name="Yang Z.L."/>
            <person name="Xu J."/>
            <person name="Martin F.M."/>
        </authorList>
    </citation>
    <scope>NUCLEOTIDE SEQUENCE</scope>
    <source>
        <strain evidence="1">ATCC 28755</strain>
    </source>
</reference>
<organism evidence="1 2">
    <name type="scientific">Hygrophoropsis aurantiaca</name>
    <dbReference type="NCBI Taxonomy" id="72124"/>
    <lineage>
        <taxon>Eukaryota</taxon>
        <taxon>Fungi</taxon>
        <taxon>Dikarya</taxon>
        <taxon>Basidiomycota</taxon>
        <taxon>Agaricomycotina</taxon>
        <taxon>Agaricomycetes</taxon>
        <taxon>Agaricomycetidae</taxon>
        <taxon>Boletales</taxon>
        <taxon>Coniophorineae</taxon>
        <taxon>Hygrophoropsidaceae</taxon>
        <taxon>Hygrophoropsis</taxon>
    </lineage>
</organism>
<comment type="caution">
    <text evidence="1">The sequence shown here is derived from an EMBL/GenBank/DDBJ whole genome shotgun (WGS) entry which is preliminary data.</text>
</comment>
<accession>A0ACB8A8D1</accession>
<evidence type="ECO:0000313" key="2">
    <source>
        <dbReference type="Proteomes" id="UP000790377"/>
    </source>
</evidence>
<gene>
    <name evidence="1" type="ORF">BJ138DRAFT_1154825</name>
</gene>
<dbReference type="EMBL" id="MU267749">
    <property type="protein sequence ID" value="KAH7909645.1"/>
    <property type="molecule type" value="Genomic_DNA"/>
</dbReference>
<proteinExistence type="predicted"/>
<protein>
    <submittedName>
        <fullName evidence="1">Uncharacterized protein</fullName>
    </submittedName>
</protein>
<evidence type="ECO:0000313" key="1">
    <source>
        <dbReference type="EMBL" id="KAH7909645.1"/>
    </source>
</evidence>
<dbReference type="Proteomes" id="UP000790377">
    <property type="component" value="Unassembled WGS sequence"/>
</dbReference>